<proteinExistence type="predicted"/>
<comment type="caution">
    <text evidence="1">The sequence shown here is derived from an EMBL/GenBank/DDBJ whole genome shotgun (WGS) entry which is preliminary data.</text>
</comment>
<name>A0A5J4T042_9ZZZZ</name>
<organism evidence="1">
    <name type="scientific">termite gut metagenome</name>
    <dbReference type="NCBI Taxonomy" id="433724"/>
    <lineage>
        <taxon>unclassified sequences</taxon>
        <taxon>metagenomes</taxon>
        <taxon>organismal metagenomes</taxon>
    </lineage>
</organism>
<sequence length="62" mass="7131">MKCTRISVKKTTIGFGLLMMASTTSATEAKSSPERSRRQNKQMRELFLLLIKYKNHELSILN</sequence>
<accession>A0A5J4T042</accession>
<reference evidence="1" key="1">
    <citation type="submission" date="2019-03" db="EMBL/GenBank/DDBJ databases">
        <title>Single cell metagenomics reveals metabolic interactions within the superorganism composed of flagellate Streblomastix strix and complex community of Bacteroidetes bacteria on its surface.</title>
        <authorList>
            <person name="Treitli S.C."/>
            <person name="Kolisko M."/>
            <person name="Husnik F."/>
            <person name="Keeling P."/>
            <person name="Hampl V."/>
        </authorList>
    </citation>
    <scope>NUCLEOTIDE SEQUENCE</scope>
    <source>
        <strain evidence="1">STM</strain>
    </source>
</reference>
<dbReference type="AlphaFoldDB" id="A0A5J4T042"/>
<protein>
    <submittedName>
        <fullName evidence="1">Uncharacterized protein</fullName>
    </submittedName>
</protein>
<dbReference type="EMBL" id="SNRY01000024">
    <property type="protein sequence ID" value="KAA6350725.1"/>
    <property type="molecule type" value="Genomic_DNA"/>
</dbReference>
<gene>
    <name evidence="1" type="ORF">EZS27_001953</name>
</gene>
<evidence type="ECO:0000313" key="1">
    <source>
        <dbReference type="EMBL" id="KAA6350725.1"/>
    </source>
</evidence>